<evidence type="ECO:0000256" key="3">
    <source>
        <dbReference type="ARBA" id="ARBA00022723"/>
    </source>
</evidence>
<protein>
    <submittedName>
        <fullName evidence="7">Sorbitol dehydrogenase</fullName>
        <ecNumber evidence="7">1.1.1.14</ecNumber>
    </submittedName>
</protein>
<dbReference type="Pfam" id="PF08240">
    <property type="entry name" value="ADH_N"/>
    <property type="match status" value="1"/>
</dbReference>
<dbReference type="EC" id="1.1.1.14" evidence="7"/>
<keyword evidence="8" id="KW-1185">Reference proteome</keyword>
<evidence type="ECO:0000256" key="5">
    <source>
        <dbReference type="ARBA" id="ARBA00023002"/>
    </source>
</evidence>
<proteinExistence type="inferred from homology"/>
<dbReference type="AlphaFoldDB" id="A0A5C6DVL2"/>
<dbReference type="GO" id="GO:0003939">
    <property type="term" value="F:L-iditol 2-dehydrogenase (NAD+) activity"/>
    <property type="evidence" value="ECO:0007669"/>
    <property type="project" value="UniProtKB-EC"/>
</dbReference>
<dbReference type="Gene3D" id="3.40.50.720">
    <property type="entry name" value="NAD(P)-binding Rossmann-like Domain"/>
    <property type="match status" value="1"/>
</dbReference>
<evidence type="ECO:0000256" key="4">
    <source>
        <dbReference type="ARBA" id="ARBA00022833"/>
    </source>
</evidence>
<keyword evidence="5 7" id="KW-0560">Oxidoreductase</keyword>
<comment type="cofactor">
    <cofactor evidence="1">
        <name>Zn(2+)</name>
        <dbReference type="ChEBI" id="CHEBI:29105"/>
    </cofactor>
</comment>
<accession>A0A5C6DVL2</accession>
<evidence type="ECO:0000313" key="8">
    <source>
        <dbReference type="Proteomes" id="UP000315471"/>
    </source>
</evidence>
<dbReference type="InterPro" id="IPR011032">
    <property type="entry name" value="GroES-like_sf"/>
</dbReference>
<dbReference type="GO" id="GO:0046872">
    <property type="term" value="F:metal ion binding"/>
    <property type="evidence" value="ECO:0007669"/>
    <property type="project" value="UniProtKB-KW"/>
</dbReference>
<evidence type="ECO:0000256" key="2">
    <source>
        <dbReference type="ARBA" id="ARBA00008072"/>
    </source>
</evidence>
<dbReference type="PANTHER" id="PTHR43161:SF9">
    <property type="entry name" value="SORBITOL DEHYDROGENASE"/>
    <property type="match status" value="1"/>
</dbReference>
<dbReference type="InterPro" id="IPR020843">
    <property type="entry name" value="ER"/>
</dbReference>
<comment type="similarity">
    <text evidence="2">Belongs to the zinc-containing alcohol dehydrogenase family.</text>
</comment>
<dbReference type="Pfam" id="PF00107">
    <property type="entry name" value="ADH_zinc_N"/>
    <property type="match status" value="1"/>
</dbReference>
<dbReference type="SUPFAM" id="SSF50129">
    <property type="entry name" value="GroES-like"/>
    <property type="match status" value="1"/>
</dbReference>
<dbReference type="SMART" id="SM00829">
    <property type="entry name" value="PKS_ER"/>
    <property type="match status" value="1"/>
</dbReference>
<comment type="caution">
    <text evidence="7">The sequence shown here is derived from an EMBL/GenBank/DDBJ whole genome shotgun (WGS) entry which is preliminary data.</text>
</comment>
<dbReference type="RefSeq" id="WP_146601371.1">
    <property type="nucleotide sequence ID" value="NZ_SJPY01000006.1"/>
</dbReference>
<keyword evidence="3" id="KW-0479">Metal-binding</keyword>
<evidence type="ECO:0000259" key="6">
    <source>
        <dbReference type="SMART" id="SM00829"/>
    </source>
</evidence>
<gene>
    <name evidence="7" type="primary">gutB</name>
    <name evidence="7" type="ORF">Q31b_42100</name>
</gene>
<dbReference type="PANTHER" id="PTHR43161">
    <property type="entry name" value="SORBITOL DEHYDROGENASE"/>
    <property type="match status" value="1"/>
</dbReference>
<reference evidence="7 8" key="1">
    <citation type="submission" date="2019-02" db="EMBL/GenBank/DDBJ databases">
        <title>Deep-cultivation of Planctomycetes and their phenomic and genomic characterization uncovers novel biology.</title>
        <authorList>
            <person name="Wiegand S."/>
            <person name="Jogler M."/>
            <person name="Boedeker C."/>
            <person name="Pinto D."/>
            <person name="Vollmers J."/>
            <person name="Rivas-Marin E."/>
            <person name="Kohn T."/>
            <person name="Peeters S.H."/>
            <person name="Heuer A."/>
            <person name="Rast P."/>
            <person name="Oberbeckmann S."/>
            <person name="Bunk B."/>
            <person name="Jeske O."/>
            <person name="Meyerdierks A."/>
            <person name="Storesund J.E."/>
            <person name="Kallscheuer N."/>
            <person name="Luecker S."/>
            <person name="Lage O.M."/>
            <person name="Pohl T."/>
            <person name="Merkel B.J."/>
            <person name="Hornburger P."/>
            <person name="Mueller R.-W."/>
            <person name="Bruemmer F."/>
            <person name="Labrenz M."/>
            <person name="Spormann A.M."/>
            <person name="Op Den Camp H."/>
            <person name="Overmann J."/>
            <person name="Amann R."/>
            <person name="Jetten M.S.M."/>
            <person name="Mascher T."/>
            <person name="Medema M.H."/>
            <person name="Devos D.P."/>
            <person name="Kaster A.-K."/>
            <person name="Ovreas L."/>
            <person name="Rohde M."/>
            <person name="Galperin M.Y."/>
            <person name="Jogler C."/>
        </authorList>
    </citation>
    <scope>NUCLEOTIDE SEQUENCE [LARGE SCALE GENOMIC DNA]</scope>
    <source>
        <strain evidence="7 8">Q31b</strain>
    </source>
</reference>
<feature type="domain" description="Enoyl reductase (ER)" evidence="6">
    <location>
        <begin position="8"/>
        <end position="340"/>
    </location>
</feature>
<dbReference type="SUPFAM" id="SSF51735">
    <property type="entry name" value="NAD(P)-binding Rossmann-fold domains"/>
    <property type="match status" value="1"/>
</dbReference>
<name>A0A5C6DVL2_9BACT</name>
<dbReference type="EMBL" id="SJPY01000006">
    <property type="protein sequence ID" value="TWU39126.1"/>
    <property type="molecule type" value="Genomic_DNA"/>
</dbReference>
<keyword evidence="4" id="KW-0862">Zinc</keyword>
<dbReference type="Proteomes" id="UP000315471">
    <property type="component" value="Unassembled WGS sequence"/>
</dbReference>
<organism evidence="7 8">
    <name type="scientific">Novipirellula aureliae</name>
    <dbReference type="NCBI Taxonomy" id="2527966"/>
    <lineage>
        <taxon>Bacteria</taxon>
        <taxon>Pseudomonadati</taxon>
        <taxon>Planctomycetota</taxon>
        <taxon>Planctomycetia</taxon>
        <taxon>Pirellulales</taxon>
        <taxon>Pirellulaceae</taxon>
        <taxon>Novipirellula</taxon>
    </lineage>
</organism>
<dbReference type="Gene3D" id="3.90.180.10">
    <property type="entry name" value="Medium-chain alcohol dehydrogenases, catalytic domain"/>
    <property type="match status" value="1"/>
</dbReference>
<dbReference type="InterPro" id="IPR013154">
    <property type="entry name" value="ADH-like_N"/>
</dbReference>
<evidence type="ECO:0000313" key="7">
    <source>
        <dbReference type="EMBL" id="TWU39126.1"/>
    </source>
</evidence>
<dbReference type="OrthoDB" id="9769198at2"/>
<dbReference type="CDD" id="cd08232">
    <property type="entry name" value="idonate-5-DH"/>
    <property type="match status" value="1"/>
</dbReference>
<dbReference type="InterPro" id="IPR036291">
    <property type="entry name" value="NAD(P)-bd_dom_sf"/>
</dbReference>
<evidence type="ECO:0000256" key="1">
    <source>
        <dbReference type="ARBA" id="ARBA00001947"/>
    </source>
</evidence>
<dbReference type="InterPro" id="IPR013149">
    <property type="entry name" value="ADH-like_C"/>
</dbReference>
<sequence>MLAGILHGERDLRLETTEQPQPGPGEVLLRVLRVGICGSDVHYYRHGRCGPFVPSRPFILGHEFVAIVDSVGPDVKQTSPGERVVVNPARSCGRCEDCTSGRGNLCRHVVMLGSGSTTPPTNGAYAEYVKVQAHQCHSIPDSMDDGIAAMMEPLSVALHAIRRAGDLVGQRVLVTGGGPIGLLTAVAAQSFGASVVAVSEPSRQRRDTAAAMGADHVLDPTSDGMIEHAIGLSDGGFDKVFEASGAEPAVLGAMQMVRRGGTIVQIGTVGNNHITLPVNDIMLREISLLGTFRYADEFTTAIRLAASQRIEKLPQFITGVYPLKEIQQAMSRASDGDDALKVQMSVGD</sequence>